<name>A0A317VSW2_9EURO</name>
<evidence type="ECO:0000313" key="3">
    <source>
        <dbReference type="Proteomes" id="UP000246702"/>
    </source>
</evidence>
<organism evidence="2 3">
    <name type="scientific">Aspergillus sclerotioniger CBS 115572</name>
    <dbReference type="NCBI Taxonomy" id="1450535"/>
    <lineage>
        <taxon>Eukaryota</taxon>
        <taxon>Fungi</taxon>
        <taxon>Dikarya</taxon>
        <taxon>Ascomycota</taxon>
        <taxon>Pezizomycotina</taxon>
        <taxon>Eurotiomycetes</taxon>
        <taxon>Eurotiomycetidae</taxon>
        <taxon>Eurotiales</taxon>
        <taxon>Aspergillaceae</taxon>
        <taxon>Aspergillus</taxon>
        <taxon>Aspergillus subgen. Circumdati</taxon>
    </lineage>
</organism>
<dbReference type="RefSeq" id="XP_025464214.1">
    <property type="nucleotide sequence ID" value="XM_025606099.1"/>
</dbReference>
<gene>
    <name evidence="2" type="ORF">BO94DRAFT_201120</name>
</gene>
<accession>A0A317VSW2</accession>
<dbReference type="EMBL" id="MSFK01000027">
    <property type="protein sequence ID" value="PWY76401.1"/>
    <property type="molecule type" value="Genomic_DNA"/>
</dbReference>
<dbReference type="GeneID" id="37108242"/>
<evidence type="ECO:0000256" key="1">
    <source>
        <dbReference type="SAM" id="MobiDB-lite"/>
    </source>
</evidence>
<protein>
    <submittedName>
        <fullName evidence="2">Uncharacterized protein</fullName>
    </submittedName>
</protein>
<reference evidence="2 3" key="1">
    <citation type="submission" date="2016-12" db="EMBL/GenBank/DDBJ databases">
        <title>The genomes of Aspergillus section Nigri reveals drivers in fungal speciation.</title>
        <authorList>
            <consortium name="DOE Joint Genome Institute"/>
            <person name="Vesth T.C."/>
            <person name="Nybo J."/>
            <person name="Theobald S."/>
            <person name="Brandl J."/>
            <person name="Frisvad J.C."/>
            <person name="Nielsen K.F."/>
            <person name="Lyhne E.K."/>
            <person name="Kogle M.E."/>
            <person name="Kuo A."/>
            <person name="Riley R."/>
            <person name="Clum A."/>
            <person name="Nolan M."/>
            <person name="Lipzen A."/>
            <person name="Salamov A."/>
            <person name="Henrissat B."/>
            <person name="Wiebenga A."/>
            <person name="De Vries R.P."/>
            <person name="Grigoriev I.V."/>
            <person name="Mortensen U.H."/>
            <person name="Andersen M.R."/>
            <person name="Baker S.E."/>
        </authorList>
    </citation>
    <scope>NUCLEOTIDE SEQUENCE [LARGE SCALE GENOMIC DNA]</scope>
    <source>
        <strain evidence="2 3">CBS 115572</strain>
    </source>
</reference>
<proteinExistence type="predicted"/>
<sequence length="93" mass="10427">MTASIAADLTTLSTPSPYRYHYAPHANIPRRQTLPHNPSPRPSSQDKIQKETRVTHLSHAMPCHAMPTTNPSHPWIFNQLLPDCVTFLSCLAL</sequence>
<comment type="caution">
    <text evidence="2">The sequence shown here is derived from an EMBL/GenBank/DDBJ whole genome shotgun (WGS) entry which is preliminary data.</text>
</comment>
<keyword evidence="3" id="KW-1185">Reference proteome</keyword>
<feature type="region of interest" description="Disordered" evidence="1">
    <location>
        <begin position="22"/>
        <end position="51"/>
    </location>
</feature>
<dbReference type="Proteomes" id="UP000246702">
    <property type="component" value="Unassembled WGS sequence"/>
</dbReference>
<evidence type="ECO:0000313" key="2">
    <source>
        <dbReference type="EMBL" id="PWY76401.1"/>
    </source>
</evidence>
<dbReference type="AlphaFoldDB" id="A0A317VSW2"/>